<name>A0AAV7Q4D9_PLEWA</name>
<dbReference type="AlphaFoldDB" id="A0AAV7Q4D9"/>
<accession>A0AAV7Q4D9</accession>
<comment type="caution">
    <text evidence="1">The sequence shown here is derived from an EMBL/GenBank/DDBJ whole genome shotgun (WGS) entry which is preliminary data.</text>
</comment>
<evidence type="ECO:0000313" key="2">
    <source>
        <dbReference type="Proteomes" id="UP001066276"/>
    </source>
</evidence>
<sequence length="128" mass="14638">MNVSGWVFPAKYSSFTLYRRPLEELIRSGRCHRRPLGAAWFGYTVRCGRMVVGQLREFCVRSRARGGRAHRRHSVDRLSFLLDQLFQFSLGWGGAGRHVVFCRPWVAQCGVRSKVVALGFVVQSFVCD</sequence>
<reference evidence="1" key="1">
    <citation type="journal article" date="2022" name="bioRxiv">
        <title>Sequencing and chromosome-scale assembly of the giantPleurodeles waltlgenome.</title>
        <authorList>
            <person name="Brown T."/>
            <person name="Elewa A."/>
            <person name="Iarovenko S."/>
            <person name="Subramanian E."/>
            <person name="Araus A.J."/>
            <person name="Petzold A."/>
            <person name="Susuki M."/>
            <person name="Suzuki K.-i.T."/>
            <person name="Hayashi T."/>
            <person name="Toyoda A."/>
            <person name="Oliveira C."/>
            <person name="Osipova E."/>
            <person name="Leigh N.D."/>
            <person name="Simon A."/>
            <person name="Yun M.H."/>
        </authorList>
    </citation>
    <scope>NUCLEOTIDE SEQUENCE</scope>
    <source>
        <strain evidence="1">20211129_DDA</strain>
        <tissue evidence="1">Liver</tissue>
    </source>
</reference>
<dbReference type="EMBL" id="JANPWB010000010">
    <property type="protein sequence ID" value="KAJ1134424.1"/>
    <property type="molecule type" value="Genomic_DNA"/>
</dbReference>
<keyword evidence="2" id="KW-1185">Reference proteome</keyword>
<organism evidence="1 2">
    <name type="scientific">Pleurodeles waltl</name>
    <name type="common">Iberian ribbed newt</name>
    <dbReference type="NCBI Taxonomy" id="8319"/>
    <lineage>
        <taxon>Eukaryota</taxon>
        <taxon>Metazoa</taxon>
        <taxon>Chordata</taxon>
        <taxon>Craniata</taxon>
        <taxon>Vertebrata</taxon>
        <taxon>Euteleostomi</taxon>
        <taxon>Amphibia</taxon>
        <taxon>Batrachia</taxon>
        <taxon>Caudata</taxon>
        <taxon>Salamandroidea</taxon>
        <taxon>Salamandridae</taxon>
        <taxon>Pleurodelinae</taxon>
        <taxon>Pleurodeles</taxon>
    </lineage>
</organism>
<dbReference type="Proteomes" id="UP001066276">
    <property type="component" value="Chromosome 6"/>
</dbReference>
<gene>
    <name evidence="1" type="ORF">NDU88_000876</name>
</gene>
<proteinExistence type="predicted"/>
<evidence type="ECO:0000313" key="1">
    <source>
        <dbReference type="EMBL" id="KAJ1134424.1"/>
    </source>
</evidence>
<protein>
    <submittedName>
        <fullName evidence="1">Uncharacterized protein</fullName>
    </submittedName>
</protein>